<keyword evidence="4 10" id="KW-0067">ATP-binding</keyword>
<protein>
    <submittedName>
        <fullName evidence="10">ABC transporter ATP-binding protein</fullName>
    </submittedName>
</protein>
<accession>A0A3P3Q6H7</accession>
<dbReference type="Gene3D" id="1.20.1560.10">
    <property type="entry name" value="ABC transporter type 1, transmembrane domain"/>
    <property type="match status" value="1"/>
</dbReference>
<evidence type="ECO:0000256" key="4">
    <source>
        <dbReference type="ARBA" id="ARBA00022840"/>
    </source>
</evidence>
<evidence type="ECO:0000256" key="7">
    <source>
        <dbReference type="SAM" id="Phobius"/>
    </source>
</evidence>
<dbReference type="Pfam" id="PF00664">
    <property type="entry name" value="ABC_membrane"/>
    <property type="match status" value="1"/>
</dbReference>
<dbReference type="InterPro" id="IPR027417">
    <property type="entry name" value="P-loop_NTPase"/>
</dbReference>
<dbReference type="InterPro" id="IPR003439">
    <property type="entry name" value="ABC_transporter-like_ATP-bd"/>
</dbReference>
<feature type="transmembrane region" description="Helical" evidence="7">
    <location>
        <begin position="265"/>
        <end position="283"/>
    </location>
</feature>
<evidence type="ECO:0000313" key="10">
    <source>
        <dbReference type="EMBL" id="RRJ15999.1"/>
    </source>
</evidence>
<keyword evidence="11" id="KW-1185">Reference proteome</keyword>
<proteinExistence type="predicted"/>
<keyword evidence="6 7" id="KW-0472">Membrane</keyword>
<dbReference type="InterPro" id="IPR003593">
    <property type="entry name" value="AAA+_ATPase"/>
</dbReference>
<dbReference type="Gene3D" id="3.40.50.300">
    <property type="entry name" value="P-loop containing nucleotide triphosphate hydrolases"/>
    <property type="match status" value="1"/>
</dbReference>
<evidence type="ECO:0000259" key="8">
    <source>
        <dbReference type="PROSITE" id="PS50893"/>
    </source>
</evidence>
<evidence type="ECO:0000256" key="3">
    <source>
        <dbReference type="ARBA" id="ARBA00022741"/>
    </source>
</evidence>
<evidence type="ECO:0000256" key="1">
    <source>
        <dbReference type="ARBA" id="ARBA00004651"/>
    </source>
</evidence>
<keyword evidence="2 7" id="KW-0812">Transmembrane</keyword>
<evidence type="ECO:0000313" key="11">
    <source>
        <dbReference type="Proteomes" id="UP000276982"/>
    </source>
</evidence>
<dbReference type="PROSITE" id="PS50893">
    <property type="entry name" value="ABC_TRANSPORTER_2"/>
    <property type="match status" value="1"/>
</dbReference>
<dbReference type="InterPro" id="IPR039421">
    <property type="entry name" value="Type_1_exporter"/>
</dbReference>
<dbReference type="Pfam" id="PF00005">
    <property type="entry name" value="ABC_tran"/>
    <property type="match status" value="1"/>
</dbReference>
<dbReference type="GO" id="GO:0005886">
    <property type="term" value="C:plasma membrane"/>
    <property type="evidence" value="ECO:0007669"/>
    <property type="project" value="UniProtKB-SubCell"/>
</dbReference>
<evidence type="ECO:0000259" key="9">
    <source>
        <dbReference type="PROSITE" id="PS50929"/>
    </source>
</evidence>
<dbReference type="RefSeq" id="WP_124951100.1">
    <property type="nucleotide sequence ID" value="NZ_RRCM01000001.1"/>
</dbReference>
<dbReference type="InterPro" id="IPR036640">
    <property type="entry name" value="ABC1_TM_sf"/>
</dbReference>
<dbReference type="PANTHER" id="PTHR43394:SF1">
    <property type="entry name" value="ATP-BINDING CASSETTE SUB-FAMILY B MEMBER 10, MITOCHONDRIAL"/>
    <property type="match status" value="1"/>
</dbReference>
<dbReference type="GO" id="GO:0015421">
    <property type="term" value="F:ABC-type oligopeptide transporter activity"/>
    <property type="evidence" value="ECO:0007669"/>
    <property type="project" value="TreeGrafter"/>
</dbReference>
<keyword evidence="5 7" id="KW-1133">Transmembrane helix</keyword>
<keyword evidence="3" id="KW-0547">Nucleotide-binding</keyword>
<feature type="transmembrane region" description="Helical" evidence="7">
    <location>
        <begin position="12"/>
        <end position="35"/>
    </location>
</feature>
<evidence type="ECO:0000256" key="2">
    <source>
        <dbReference type="ARBA" id="ARBA00022692"/>
    </source>
</evidence>
<sequence>MEKNTRRSGLSIMKSLIVLIKPLTGIMLLGILLGVLRFLCAIFLTVAGGYCIIYGIYKFIHGGFSVGYDASGVLMTALIVFAVAGAVFHYGEQYCNHYIAFRILAIIRHKVFAALRKLCPAKLENKEKGNLITVITCDIELLEVFFAHTVSPIAIAFITSVIMVVFMWYQHPLAAVFSIFAYISVGVILPIWNRRRTADSGRNYRNNMGELDNFIINSTYGIDEILQYNQGSARLDEMDERLQNLYYTQEDLSVFEGSQKAVTNLVIHFFSWGMFFFMLILYMNKISDFLQLILATLAMISSFGPTAALSSLSNNLSQTLASGERVLSLLEEEPTVEEVSGKEATSFEGADVDNVSFSYGEENILENVSLDIKKGKVLGIHGVSGSGKSTLLKLLMRFWDVNTGEVHISSKNIKNVNTEDLREMTGYVTQETVMFQGTIADNIRVAKQNATLEEIQNAAKKASIHDFISSLPNGYDTNVGELGDSLSDGEKQRIGLARAFLHDGDFLLLDEPTSNLDVLNEGIILKSLSEESAGKTIVLVSHRKSTMSLADETYEMAKGRFS</sequence>
<feature type="domain" description="ABC transporter" evidence="8">
    <location>
        <begin position="350"/>
        <end position="562"/>
    </location>
</feature>
<name>A0A3P3Q6H7_9FIRM</name>
<dbReference type="InterPro" id="IPR011527">
    <property type="entry name" value="ABC1_TM_dom"/>
</dbReference>
<dbReference type="EMBL" id="RRCM01000001">
    <property type="protein sequence ID" value="RRJ15999.1"/>
    <property type="molecule type" value="Genomic_DNA"/>
</dbReference>
<feature type="transmembrane region" description="Helical" evidence="7">
    <location>
        <begin position="145"/>
        <end position="169"/>
    </location>
</feature>
<comment type="subcellular location">
    <subcellularLocation>
        <location evidence="1">Cell membrane</location>
        <topology evidence="1">Multi-pass membrane protein</topology>
    </subcellularLocation>
</comment>
<dbReference type="Proteomes" id="UP000276982">
    <property type="component" value="Unassembled WGS sequence"/>
</dbReference>
<dbReference type="GO" id="GO:0005524">
    <property type="term" value="F:ATP binding"/>
    <property type="evidence" value="ECO:0007669"/>
    <property type="project" value="UniProtKB-KW"/>
</dbReference>
<feature type="domain" description="ABC transmembrane type-1" evidence="9">
    <location>
        <begin position="28"/>
        <end position="318"/>
    </location>
</feature>
<dbReference type="SMART" id="SM00382">
    <property type="entry name" value="AAA"/>
    <property type="match status" value="1"/>
</dbReference>
<dbReference type="PANTHER" id="PTHR43394">
    <property type="entry name" value="ATP-DEPENDENT PERMEASE MDL1, MITOCHONDRIAL"/>
    <property type="match status" value="1"/>
</dbReference>
<feature type="transmembrane region" description="Helical" evidence="7">
    <location>
        <begin position="72"/>
        <end position="91"/>
    </location>
</feature>
<organism evidence="10 11">
    <name type="scientific">Lachnoanaerobaculum orale</name>
    <dbReference type="NCBI Taxonomy" id="979627"/>
    <lineage>
        <taxon>Bacteria</taxon>
        <taxon>Bacillati</taxon>
        <taxon>Bacillota</taxon>
        <taxon>Clostridia</taxon>
        <taxon>Lachnospirales</taxon>
        <taxon>Lachnospiraceae</taxon>
        <taxon>Lachnoanaerobaculum</taxon>
    </lineage>
</organism>
<dbReference type="SUPFAM" id="SSF90123">
    <property type="entry name" value="ABC transporter transmembrane region"/>
    <property type="match status" value="1"/>
</dbReference>
<reference evidence="10 11" key="1">
    <citation type="submission" date="2018-11" db="EMBL/GenBank/DDBJ databases">
        <title>Genome sequencing of Lachnoanaerobaculum orale DSM 24553T.</title>
        <authorList>
            <person name="Kook J.-K."/>
            <person name="Park S.-N."/>
            <person name="Lim Y.K."/>
        </authorList>
    </citation>
    <scope>NUCLEOTIDE SEQUENCE [LARGE SCALE GENOMIC DNA]</scope>
    <source>
        <strain evidence="10 11">DSM 24553</strain>
    </source>
</reference>
<dbReference type="GO" id="GO:0016887">
    <property type="term" value="F:ATP hydrolysis activity"/>
    <property type="evidence" value="ECO:0007669"/>
    <property type="project" value="InterPro"/>
</dbReference>
<gene>
    <name evidence="10" type="ORF">EHW90_02920</name>
</gene>
<dbReference type="AlphaFoldDB" id="A0A3P3Q6H7"/>
<feature type="transmembrane region" description="Helical" evidence="7">
    <location>
        <begin position="41"/>
        <end position="60"/>
    </location>
</feature>
<comment type="caution">
    <text evidence="10">The sequence shown here is derived from an EMBL/GenBank/DDBJ whole genome shotgun (WGS) entry which is preliminary data.</text>
</comment>
<dbReference type="PROSITE" id="PS50929">
    <property type="entry name" value="ABC_TM1F"/>
    <property type="match status" value="1"/>
</dbReference>
<feature type="transmembrane region" description="Helical" evidence="7">
    <location>
        <begin position="175"/>
        <end position="192"/>
    </location>
</feature>
<evidence type="ECO:0000256" key="5">
    <source>
        <dbReference type="ARBA" id="ARBA00022989"/>
    </source>
</evidence>
<evidence type="ECO:0000256" key="6">
    <source>
        <dbReference type="ARBA" id="ARBA00023136"/>
    </source>
</evidence>
<dbReference type="SUPFAM" id="SSF52540">
    <property type="entry name" value="P-loop containing nucleoside triphosphate hydrolases"/>
    <property type="match status" value="1"/>
</dbReference>